<accession>A0A7S9LQC1</accession>
<keyword evidence="6" id="KW-1185">Reference proteome</keyword>
<dbReference type="AlphaFoldDB" id="A0A7S9LQC1"/>
<dbReference type="PANTHER" id="PTHR43580:SF2">
    <property type="entry name" value="CYTOKINE-LIKE NUCLEAR FACTOR N-PAC"/>
    <property type="match status" value="1"/>
</dbReference>
<dbReference type="InterPro" id="IPR051265">
    <property type="entry name" value="HIBADH-related_NP60_sf"/>
</dbReference>
<dbReference type="Pfam" id="PF09130">
    <property type="entry name" value="DUF1932"/>
    <property type="match status" value="1"/>
</dbReference>
<dbReference type="GO" id="GO:0050661">
    <property type="term" value="F:NADP binding"/>
    <property type="evidence" value="ECO:0007669"/>
    <property type="project" value="InterPro"/>
</dbReference>
<evidence type="ECO:0000259" key="3">
    <source>
        <dbReference type="Pfam" id="PF03446"/>
    </source>
</evidence>
<dbReference type="Pfam" id="PF03446">
    <property type="entry name" value="NAD_binding_2"/>
    <property type="match status" value="1"/>
</dbReference>
<evidence type="ECO:0000256" key="1">
    <source>
        <dbReference type="ARBA" id="ARBA00023002"/>
    </source>
</evidence>
<dbReference type="InterPro" id="IPR013328">
    <property type="entry name" value="6PGD_dom2"/>
</dbReference>
<dbReference type="InterPro" id="IPR015814">
    <property type="entry name" value="Pgluconate_DH_NAD-bd_C"/>
</dbReference>
<dbReference type="KEGG" id="poz:I0K15_16390"/>
<dbReference type="InterPro" id="IPR036291">
    <property type="entry name" value="NAD(P)-bd_dom_sf"/>
</dbReference>
<organism evidence="5 6">
    <name type="scientific">Pontivivens ytuae</name>
    <dbReference type="NCBI Taxonomy" id="2789856"/>
    <lineage>
        <taxon>Bacteria</taxon>
        <taxon>Pseudomonadati</taxon>
        <taxon>Pseudomonadota</taxon>
        <taxon>Alphaproteobacteria</taxon>
        <taxon>Rhodobacterales</taxon>
        <taxon>Paracoccaceae</taxon>
        <taxon>Pontivivens</taxon>
    </lineage>
</organism>
<keyword evidence="1" id="KW-0560">Oxidoreductase</keyword>
<dbReference type="PANTHER" id="PTHR43580">
    <property type="entry name" value="OXIDOREDUCTASE GLYR1-RELATED"/>
    <property type="match status" value="1"/>
</dbReference>
<dbReference type="RefSeq" id="WP_196102559.1">
    <property type="nucleotide sequence ID" value="NZ_CP064942.1"/>
</dbReference>
<evidence type="ECO:0000259" key="4">
    <source>
        <dbReference type="Pfam" id="PF09130"/>
    </source>
</evidence>
<dbReference type="SUPFAM" id="SSF48179">
    <property type="entry name" value="6-phosphogluconate dehydrogenase C-terminal domain-like"/>
    <property type="match status" value="1"/>
</dbReference>
<feature type="domain" description="6-phosphogluconate dehydrogenase NADP-binding" evidence="3">
    <location>
        <begin position="2"/>
        <end position="117"/>
    </location>
</feature>
<dbReference type="Proteomes" id="UP000594800">
    <property type="component" value="Chromosome"/>
</dbReference>
<dbReference type="PIRSF" id="PIRSF000103">
    <property type="entry name" value="HIBADH"/>
    <property type="match status" value="1"/>
</dbReference>
<dbReference type="InterPro" id="IPR008927">
    <property type="entry name" value="6-PGluconate_DH-like_C_sf"/>
</dbReference>
<dbReference type="InterPro" id="IPR015815">
    <property type="entry name" value="HIBADH-related"/>
</dbReference>
<protein>
    <submittedName>
        <fullName evidence="5">NAD(P)-dependent oxidoreductase</fullName>
    </submittedName>
</protein>
<evidence type="ECO:0000313" key="6">
    <source>
        <dbReference type="Proteomes" id="UP000594800"/>
    </source>
</evidence>
<dbReference type="EMBL" id="CP064942">
    <property type="protein sequence ID" value="QPH53349.1"/>
    <property type="molecule type" value="Genomic_DNA"/>
</dbReference>
<feature type="domain" description="Phosphogluconate dehydrogenase NAD-binding putative C-terminal" evidence="4">
    <location>
        <begin position="189"/>
        <end position="258"/>
    </location>
</feature>
<evidence type="ECO:0000256" key="2">
    <source>
        <dbReference type="PIRSR" id="PIRSR000103-1"/>
    </source>
</evidence>
<dbReference type="SUPFAM" id="SSF51735">
    <property type="entry name" value="NAD(P)-binding Rossmann-fold domains"/>
    <property type="match status" value="1"/>
</dbReference>
<reference evidence="5 6" key="1">
    <citation type="submission" date="2020-11" db="EMBL/GenBank/DDBJ databases">
        <title>Description of Pontivivens ytuae sp. nov. isolated from deep sea sediment of Mariana Trench.</title>
        <authorList>
            <person name="Wang Z."/>
            <person name="Sun Q.-L."/>
            <person name="Xu X.-D."/>
            <person name="Tang Y.-Z."/>
            <person name="Zhang J."/>
        </authorList>
    </citation>
    <scope>NUCLEOTIDE SEQUENCE [LARGE SCALE GENOMIC DNA]</scope>
    <source>
        <strain evidence="5 6">MT2928</strain>
    </source>
</reference>
<dbReference type="InterPro" id="IPR006115">
    <property type="entry name" value="6PGDH_NADP-bd"/>
</dbReference>
<dbReference type="Gene3D" id="1.10.1040.10">
    <property type="entry name" value="N-(1-d-carboxylethyl)-l-norvaline Dehydrogenase, domain 2"/>
    <property type="match status" value="1"/>
</dbReference>
<name>A0A7S9LQC1_9RHOB</name>
<proteinExistence type="predicted"/>
<gene>
    <name evidence="5" type="ORF">I0K15_16390</name>
</gene>
<feature type="active site" evidence="2">
    <location>
        <position position="168"/>
    </location>
</feature>
<dbReference type="GO" id="GO:0016491">
    <property type="term" value="F:oxidoreductase activity"/>
    <property type="evidence" value="ECO:0007669"/>
    <property type="project" value="UniProtKB-KW"/>
</dbReference>
<sequence>MKVAFLGFSEAGPAFAEVLIAHGATVSAYDPRLGEDGALRAKAEATGATIHGTPGDAVTKAELVISTVTAASACAAARGAAPALRQGQIYLDLNSCAPDTKRAVADIVTPTGASFVEGAAMGLIRGRGGDVPLLLCGADAEALAARLREAGLNTRAVGAYLGRASAIKLMRSVYVKSIEALFVEAHVAAARLGVEDEVLASLSETFPGPDWPALSAYHIGRVRAHGARRAEELDEAAEMIEALDLPCRMVRSAAEVQRAGAAQE</sequence>
<evidence type="ECO:0000313" key="5">
    <source>
        <dbReference type="EMBL" id="QPH53349.1"/>
    </source>
</evidence>
<dbReference type="Gene3D" id="3.40.50.720">
    <property type="entry name" value="NAD(P)-binding Rossmann-like Domain"/>
    <property type="match status" value="1"/>
</dbReference>